<name>A0A0F9DT75_9ZZZZ</name>
<proteinExistence type="predicted"/>
<gene>
    <name evidence="1" type="ORF">LCGC14_2451110</name>
</gene>
<sequence length="46" mass="5191">FEYCEECDGDAEAHTAVPFLGNFFARCNENGPHLIEDFKALREGRA</sequence>
<dbReference type="AlphaFoldDB" id="A0A0F9DT75"/>
<comment type="caution">
    <text evidence="1">The sequence shown here is derived from an EMBL/GenBank/DDBJ whole genome shotgun (WGS) entry which is preliminary data.</text>
</comment>
<feature type="non-terminal residue" evidence="1">
    <location>
        <position position="1"/>
    </location>
</feature>
<organism evidence="1">
    <name type="scientific">marine sediment metagenome</name>
    <dbReference type="NCBI Taxonomy" id="412755"/>
    <lineage>
        <taxon>unclassified sequences</taxon>
        <taxon>metagenomes</taxon>
        <taxon>ecological metagenomes</taxon>
    </lineage>
</organism>
<dbReference type="EMBL" id="LAZR01037934">
    <property type="protein sequence ID" value="KKL20871.1"/>
    <property type="molecule type" value="Genomic_DNA"/>
</dbReference>
<protein>
    <submittedName>
        <fullName evidence="1">Uncharacterized protein</fullName>
    </submittedName>
</protein>
<evidence type="ECO:0000313" key="1">
    <source>
        <dbReference type="EMBL" id="KKL20871.1"/>
    </source>
</evidence>
<accession>A0A0F9DT75</accession>
<reference evidence="1" key="1">
    <citation type="journal article" date="2015" name="Nature">
        <title>Complex archaea that bridge the gap between prokaryotes and eukaryotes.</title>
        <authorList>
            <person name="Spang A."/>
            <person name="Saw J.H."/>
            <person name="Jorgensen S.L."/>
            <person name="Zaremba-Niedzwiedzka K."/>
            <person name="Martijn J."/>
            <person name="Lind A.E."/>
            <person name="van Eijk R."/>
            <person name="Schleper C."/>
            <person name="Guy L."/>
            <person name="Ettema T.J."/>
        </authorList>
    </citation>
    <scope>NUCLEOTIDE SEQUENCE</scope>
</reference>